<organism evidence="1 2">
    <name type="scientific">Dysgonomonas termitidis</name>
    <dbReference type="NCBI Taxonomy" id="1516126"/>
    <lineage>
        <taxon>Bacteria</taxon>
        <taxon>Pseudomonadati</taxon>
        <taxon>Bacteroidota</taxon>
        <taxon>Bacteroidia</taxon>
        <taxon>Bacteroidales</taxon>
        <taxon>Dysgonomonadaceae</taxon>
        <taxon>Dysgonomonas</taxon>
    </lineage>
</organism>
<protein>
    <recommendedName>
        <fullName evidence="3">GNAT family acetyltransferase</fullName>
    </recommendedName>
</protein>
<dbReference type="RefSeq" id="WP_379993901.1">
    <property type="nucleotide sequence ID" value="NZ_JBHSGN010000024.1"/>
</dbReference>
<dbReference type="EMBL" id="JBHSGN010000024">
    <property type="protein sequence ID" value="MFC4672706.1"/>
    <property type="molecule type" value="Genomic_DNA"/>
</dbReference>
<evidence type="ECO:0000313" key="2">
    <source>
        <dbReference type="Proteomes" id="UP001596023"/>
    </source>
</evidence>
<proteinExistence type="predicted"/>
<reference evidence="2" key="1">
    <citation type="journal article" date="2019" name="Int. J. Syst. Evol. Microbiol.">
        <title>The Global Catalogue of Microorganisms (GCM) 10K type strain sequencing project: providing services to taxonomists for standard genome sequencing and annotation.</title>
        <authorList>
            <consortium name="The Broad Institute Genomics Platform"/>
            <consortium name="The Broad Institute Genome Sequencing Center for Infectious Disease"/>
            <person name="Wu L."/>
            <person name="Ma J."/>
        </authorList>
    </citation>
    <scope>NUCLEOTIDE SEQUENCE [LARGE SCALE GENOMIC DNA]</scope>
    <source>
        <strain evidence="2">CCUG 66188</strain>
    </source>
</reference>
<name>A0ABV9KSY8_9BACT</name>
<keyword evidence="2" id="KW-1185">Reference proteome</keyword>
<accession>A0ABV9KSY8</accession>
<dbReference type="Proteomes" id="UP001596023">
    <property type="component" value="Unassembled WGS sequence"/>
</dbReference>
<comment type="caution">
    <text evidence="1">The sequence shown here is derived from an EMBL/GenBank/DDBJ whole genome shotgun (WGS) entry which is preliminary data.</text>
</comment>
<evidence type="ECO:0008006" key="3">
    <source>
        <dbReference type="Google" id="ProtNLM"/>
    </source>
</evidence>
<gene>
    <name evidence="1" type="ORF">ACFO6W_03260</name>
</gene>
<evidence type="ECO:0000313" key="1">
    <source>
        <dbReference type="EMBL" id="MFC4672706.1"/>
    </source>
</evidence>
<sequence length="66" mass="7652">MKNIAPIETLAEFTNLLGEELDRYGLDGNYIGSVECTEDNLINLYNSQFNDKTTYGTVYRYIIYKE</sequence>